<reference evidence="2" key="1">
    <citation type="submission" date="2020-06" db="EMBL/GenBank/DDBJ databases">
        <title>Draft genome of Bugula neritina, a colonial animal packing powerful symbionts and potential medicines.</title>
        <authorList>
            <person name="Rayko M."/>
        </authorList>
    </citation>
    <scope>NUCLEOTIDE SEQUENCE [LARGE SCALE GENOMIC DNA]</scope>
    <source>
        <strain evidence="2">Kwan_BN1</strain>
    </source>
</reference>
<protein>
    <submittedName>
        <fullName evidence="2">Uncharacterized protein</fullName>
    </submittedName>
</protein>
<gene>
    <name evidence="2" type="ORF">EB796_014922</name>
</gene>
<keyword evidence="1" id="KW-0472">Membrane</keyword>
<sequence>MRFLAKTVTIKWNITWDNAAKIFTLLPTITSTNTSTRKPLNNEALVGGFVGALSGVLITIAIVAIYNKRKSKGKYYTTYTSQIYTYIPTITVPRTYEELSVTRTEDHHYECVDNSQKHGMNQVRVSQSEDQDGYEIPITSTYM</sequence>
<feature type="transmembrane region" description="Helical" evidence="1">
    <location>
        <begin position="44"/>
        <end position="66"/>
    </location>
</feature>
<dbReference type="Proteomes" id="UP000593567">
    <property type="component" value="Unassembled WGS sequence"/>
</dbReference>
<name>A0A7J7JMD6_BUGNE</name>
<keyword evidence="1" id="KW-1133">Transmembrane helix</keyword>
<organism evidence="2 3">
    <name type="scientific">Bugula neritina</name>
    <name type="common">Brown bryozoan</name>
    <name type="synonym">Sertularia neritina</name>
    <dbReference type="NCBI Taxonomy" id="10212"/>
    <lineage>
        <taxon>Eukaryota</taxon>
        <taxon>Metazoa</taxon>
        <taxon>Spiralia</taxon>
        <taxon>Lophotrochozoa</taxon>
        <taxon>Bryozoa</taxon>
        <taxon>Gymnolaemata</taxon>
        <taxon>Cheilostomatida</taxon>
        <taxon>Flustrina</taxon>
        <taxon>Buguloidea</taxon>
        <taxon>Bugulidae</taxon>
        <taxon>Bugula</taxon>
    </lineage>
</organism>
<evidence type="ECO:0000313" key="3">
    <source>
        <dbReference type="Proteomes" id="UP000593567"/>
    </source>
</evidence>
<dbReference type="AlphaFoldDB" id="A0A7J7JMD6"/>
<accession>A0A7J7JMD6</accession>
<keyword evidence="1" id="KW-0812">Transmembrane</keyword>
<evidence type="ECO:0000313" key="2">
    <source>
        <dbReference type="EMBL" id="KAF6026774.1"/>
    </source>
</evidence>
<proteinExistence type="predicted"/>
<keyword evidence="3" id="KW-1185">Reference proteome</keyword>
<evidence type="ECO:0000256" key="1">
    <source>
        <dbReference type="SAM" id="Phobius"/>
    </source>
</evidence>
<dbReference type="EMBL" id="VXIV02002207">
    <property type="protein sequence ID" value="KAF6026774.1"/>
    <property type="molecule type" value="Genomic_DNA"/>
</dbReference>
<comment type="caution">
    <text evidence="2">The sequence shown here is derived from an EMBL/GenBank/DDBJ whole genome shotgun (WGS) entry which is preliminary data.</text>
</comment>